<dbReference type="AlphaFoldDB" id="U6RJH3"/>
<comment type="caution">
    <text evidence="1">The sequence shown here is derived from an EMBL/GenBank/DDBJ whole genome shotgun (WGS) entry which is preliminary data.</text>
</comment>
<dbReference type="PANTHER" id="PTHR11803">
    <property type="entry name" value="2-IMINOBUTANOATE/2-IMINOPROPANOATE DEAMINASE RIDA"/>
    <property type="match status" value="1"/>
</dbReference>
<proteinExistence type="predicted"/>
<accession>U6RJH3</accession>
<dbReference type="PATRIC" id="fig|1121098.3.peg.970"/>
<dbReference type="PANTHER" id="PTHR11803:SF39">
    <property type="entry name" value="2-IMINOBUTANOATE_2-IMINOPROPANOATE DEAMINASE"/>
    <property type="match status" value="1"/>
</dbReference>
<dbReference type="CDD" id="cd06153">
    <property type="entry name" value="YjgF_YER057c_UK114_like_5"/>
    <property type="match status" value="1"/>
</dbReference>
<dbReference type="InterPro" id="IPR006175">
    <property type="entry name" value="YjgF/YER057c/UK114"/>
</dbReference>
<evidence type="ECO:0000313" key="1">
    <source>
        <dbReference type="EMBL" id="EOA56769.1"/>
    </source>
</evidence>
<dbReference type="Proteomes" id="UP000017831">
    <property type="component" value="Unassembled WGS sequence"/>
</dbReference>
<dbReference type="Pfam" id="PF01042">
    <property type="entry name" value="Ribonuc_L-PSP"/>
    <property type="match status" value="1"/>
</dbReference>
<organism evidence="1 2">
    <name type="scientific">Phocaeicola massiliensis B84634 = Timone 84634 = DSM 17679 = JCM 13223</name>
    <dbReference type="NCBI Taxonomy" id="1121098"/>
    <lineage>
        <taxon>Bacteria</taxon>
        <taxon>Pseudomonadati</taxon>
        <taxon>Bacteroidota</taxon>
        <taxon>Bacteroidia</taxon>
        <taxon>Bacteroidales</taxon>
        <taxon>Bacteroidaceae</taxon>
        <taxon>Phocaeicola</taxon>
    </lineage>
</organism>
<sequence length="383" mass="43982">MINYKTINKNENVMVCYSEFTPPKGVTEYQVMIQLTKPGQSYEEQLKLLLDTYSDLKENEFKKGTTIFKRYFLSDAANQTDLLLAAETEHSDCALSIIEQAPCNGTKIALWTFLQTEVSTKALPEGLFEVAHNGYRHLWKGRDFNRASTSEYQTRLLLNNYVMQLSEQNCKLADNCIRTWFFVQNIDVNYAGMVKARNEVFLTQDLTEKTHYIASTGIGGRHPDPQVTVQMDAYAINGIQPTQIQFLYATTHLNPTYEYGVSFERGTCVKYGDRRQVFISGTASINNKGEVVYPGDVRKQTNRMWENVEALLKEAECSFDDVSQAIIYLRDPADYTIVKELFDNKFPHLPHVIVHAPVCRPKWLIEMECIAVKSDKNEEFKDF</sequence>
<dbReference type="RefSeq" id="WP_005937779.1">
    <property type="nucleotide sequence ID" value="NZ_KB890397.1"/>
</dbReference>
<dbReference type="GO" id="GO:0005829">
    <property type="term" value="C:cytosol"/>
    <property type="evidence" value="ECO:0007669"/>
    <property type="project" value="TreeGrafter"/>
</dbReference>
<protein>
    <submittedName>
        <fullName evidence="1">Uncharacterized protein</fullName>
    </submittedName>
</protein>
<dbReference type="eggNOG" id="COG0251">
    <property type="taxonomic scope" value="Bacteria"/>
</dbReference>
<dbReference type="SUPFAM" id="SSF55298">
    <property type="entry name" value="YjgF-like"/>
    <property type="match status" value="2"/>
</dbReference>
<reference evidence="1 2" key="1">
    <citation type="submission" date="2013-04" db="EMBL/GenBank/DDBJ databases">
        <title>The Genome Sequence of Bacteroides massiliensis DSM 17679.</title>
        <authorList>
            <consortium name="The Broad Institute Genomics Platform"/>
            <person name="Earl A."/>
            <person name="Ward D."/>
            <person name="Feldgarden M."/>
            <person name="Gevers D."/>
            <person name="Martens E."/>
            <person name="Fenner L."/>
            <person name="Roux V."/>
            <person name="Mallet M.N."/>
            <person name="Raoult D."/>
            <person name="Walker B."/>
            <person name="Young S."/>
            <person name="Zeng Q."/>
            <person name="Gargeya S."/>
            <person name="Fitzgerald M."/>
            <person name="Haas B."/>
            <person name="Abouelleil A."/>
            <person name="Allen A.W."/>
            <person name="Alvarado L."/>
            <person name="Arachchi H.M."/>
            <person name="Berlin A.M."/>
            <person name="Chapman S.B."/>
            <person name="Gainer-Dewar J."/>
            <person name="Goldberg J."/>
            <person name="Griggs A."/>
            <person name="Gujja S."/>
            <person name="Hansen M."/>
            <person name="Howarth C."/>
            <person name="Imamovic A."/>
            <person name="Ireland A."/>
            <person name="Larimer J."/>
            <person name="McCowan C."/>
            <person name="Murphy C."/>
            <person name="Pearson M."/>
            <person name="Poon T.W."/>
            <person name="Priest M."/>
            <person name="Roberts A."/>
            <person name="Saif S."/>
            <person name="Shea T."/>
            <person name="Sisk P."/>
            <person name="Sykes S."/>
            <person name="Wortman J."/>
            <person name="Nusbaum C."/>
            <person name="Birren B."/>
        </authorList>
    </citation>
    <scope>NUCLEOTIDE SEQUENCE [LARGE SCALE GENOMIC DNA]</scope>
    <source>
        <strain evidence="2">B84634 / Timone 84634 / DSM 17679 / JCM 13223</strain>
    </source>
</reference>
<dbReference type="STRING" id="1121098.HMPREF1534_00959"/>
<dbReference type="HOGENOM" id="CLU_062425_0_0_10"/>
<dbReference type="GO" id="GO:0019239">
    <property type="term" value="F:deaminase activity"/>
    <property type="evidence" value="ECO:0007669"/>
    <property type="project" value="TreeGrafter"/>
</dbReference>
<dbReference type="Gene3D" id="3.30.1330.40">
    <property type="entry name" value="RutC-like"/>
    <property type="match status" value="2"/>
</dbReference>
<gene>
    <name evidence="1" type="ORF">HMPREF1534_00959</name>
</gene>
<dbReference type="EMBL" id="AQHY01000010">
    <property type="protein sequence ID" value="EOA56769.1"/>
    <property type="molecule type" value="Genomic_DNA"/>
</dbReference>
<keyword evidence="2" id="KW-1185">Reference proteome</keyword>
<name>U6RJH3_9BACT</name>
<evidence type="ECO:0000313" key="2">
    <source>
        <dbReference type="Proteomes" id="UP000017831"/>
    </source>
</evidence>
<dbReference type="OrthoDB" id="9803101at2"/>
<dbReference type="InterPro" id="IPR035959">
    <property type="entry name" value="RutC-like_sf"/>
</dbReference>
<dbReference type="GeneID" id="60063003"/>